<dbReference type="GO" id="GO:0015744">
    <property type="term" value="P:succinate transport"/>
    <property type="evidence" value="ECO:0007669"/>
    <property type="project" value="TreeGrafter"/>
</dbReference>
<evidence type="ECO:0000259" key="9">
    <source>
        <dbReference type="Pfam" id="PF12821"/>
    </source>
</evidence>
<evidence type="ECO:0000256" key="8">
    <source>
        <dbReference type="SAM" id="Phobius"/>
    </source>
</evidence>
<dbReference type="InterPro" id="IPR050539">
    <property type="entry name" value="ThrE_Dicarb/AminoAcid_Exp"/>
</dbReference>
<organism evidence="10 11">
    <name type="scientific">Candidatus Lachnoclostridium stercoripullorum</name>
    <dbReference type="NCBI Taxonomy" id="2838635"/>
    <lineage>
        <taxon>Bacteria</taxon>
        <taxon>Bacillati</taxon>
        <taxon>Bacillota</taxon>
        <taxon>Clostridia</taxon>
        <taxon>Lachnospirales</taxon>
        <taxon>Lachnospiraceae</taxon>
    </lineage>
</organism>
<comment type="caution">
    <text evidence="10">The sequence shown here is derived from an EMBL/GenBank/DDBJ whole genome shotgun (WGS) entry which is preliminary data.</text>
</comment>
<evidence type="ECO:0000256" key="7">
    <source>
        <dbReference type="ARBA" id="ARBA00034125"/>
    </source>
</evidence>
<feature type="domain" description="Threonine/Serine exporter ThrE" evidence="9">
    <location>
        <begin position="5"/>
        <end position="127"/>
    </location>
</feature>
<dbReference type="GO" id="GO:0005886">
    <property type="term" value="C:plasma membrane"/>
    <property type="evidence" value="ECO:0007669"/>
    <property type="project" value="UniProtKB-SubCell"/>
</dbReference>
<keyword evidence="2" id="KW-1003">Cell membrane</keyword>
<evidence type="ECO:0000313" key="10">
    <source>
        <dbReference type="EMBL" id="HIX51476.1"/>
    </source>
</evidence>
<dbReference type="InterPro" id="IPR024528">
    <property type="entry name" value="ThrE_2"/>
</dbReference>
<keyword evidence="6 8" id="KW-0472">Membrane</keyword>
<keyword evidence="5 8" id="KW-1133">Transmembrane helix</keyword>
<sequence>MIGQLTAAFLGTVAFGYLFGIPGKHYGFCGLCGSVAWGVYVLPVWGSDVIASFAATVIVAFLSRLFAVRRRCPVTVFLIAGLIPLVPGIGLYWTFYYLVTNQLEQMSSTGLVAVKSACAIVLGIVFVFEIPQAFFRMLARVGKNGR</sequence>
<evidence type="ECO:0000256" key="3">
    <source>
        <dbReference type="ARBA" id="ARBA00022519"/>
    </source>
</evidence>
<evidence type="ECO:0000256" key="5">
    <source>
        <dbReference type="ARBA" id="ARBA00022989"/>
    </source>
</evidence>
<dbReference type="AlphaFoldDB" id="A0A9D2AW98"/>
<comment type="similarity">
    <text evidence="7">Belongs to the ThrE exporter (TC 2.A.79) family.</text>
</comment>
<name>A0A9D2AW98_9FIRM</name>
<evidence type="ECO:0000256" key="6">
    <source>
        <dbReference type="ARBA" id="ARBA00023136"/>
    </source>
</evidence>
<evidence type="ECO:0000256" key="4">
    <source>
        <dbReference type="ARBA" id="ARBA00022692"/>
    </source>
</evidence>
<dbReference type="Proteomes" id="UP000886780">
    <property type="component" value="Unassembled WGS sequence"/>
</dbReference>
<dbReference type="Pfam" id="PF12821">
    <property type="entry name" value="ThrE_2"/>
    <property type="match status" value="1"/>
</dbReference>
<comment type="subcellular location">
    <subcellularLocation>
        <location evidence="1">Cell membrane</location>
        <topology evidence="1">Multi-pass membrane protein</topology>
    </subcellularLocation>
</comment>
<keyword evidence="3" id="KW-0997">Cell inner membrane</keyword>
<protein>
    <submittedName>
        <fullName evidence="10">Threonine/serine exporter family protein</fullName>
    </submittedName>
</protein>
<proteinExistence type="inferred from homology"/>
<evidence type="ECO:0000313" key="11">
    <source>
        <dbReference type="Proteomes" id="UP000886780"/>
    </source>
</evidence>
<reference evidence="10" key="2">
    <citation type="submission" date="2021-04" db="EMBL/GenBank/DDBJ databases">
        <authorList>
            <person name="Gilroy R."/>
        </authorList>
    </citation>
    <scope>NUCLEOTIDE SEQUENCE</scope>
    <source>
        <strain evidence="10">ChiGjej4B4-12881</strain>
    </source>
</reference>
<feature type="transmembrane region" description="Helical" evidence="8">
    <location>
        <begin position="111"/>
        <end position="130"/>
    </location>
</feature>
<dbReference type="PANTHER" id="PTHR34390:SF1">
    <property type="entry name" value="SUCCINATE TRANSPORTER SUBUNIT YJJB-RELATED"/>
    <property type="match status" value="1"/>
</dbReference>
<evidence type="ECO:0000256" key="2">
    <source>
        <dbReference type="ARBA" id="ARBA00022475"/>
    </source>
</evidence>
<evidence type="ECO:0000256" key="1">
    <source>
        <dbReference type="ARBA" id="ARBA00004651"/>
    </source>
</evidence>
<dbReference type="PANTHER" id="PTHR34390">
    <property type="entry name" value="UPF0442 PROTEIN YJJB-RELATED"/>
    <property type="match status" value="1"/>
</dbReference>
<dbReference type="EMBL" id="DXEU01000027">
    <property type="protein sequence ID" value="HIX51476.1"/>
    <property type="molecule type" value="Genomic_DNA"/>
</dbReference>
<reference evidence="10" key="1">
    <citation type="journal article" date="2021" name="PeerJ">
        <title>Extensive microbial diversity within the chicken gut microbiome revealed by metagenomics and culture.</title>
        <authorList>
            <person name="Gilroy R."/>
            <person name="Ravi A."/>
            <person name="Getino M."/>
            <person name="Pursley I."/>
            <person name="Horton D.L."/>
            <person name="Alikhan N.F."/>
            <person name="Baker D."/>
            <person name="Gharbi K."/>
            <person name="Hall N."/>
            <person name="Watson M."/>
            <person name="Adriaenssens E.M."/>
            <person name="Foster-Nyarko E."/>
            <person name="Jarju S."/>
            <person name="Secka A."/>
            <person name="Antonio M."/>
            <person name="Oren A."/>
            <person name="Chaudhuri R.R."/>
            <person name="La Ragione R."/>
            <person name="Hildebrand F."/>
            <person name="Pallen M.J."/>
        </authorList>
    </citation>
    <scope>NUCLEOTIDE SEQUENCE</scope>
    <source>
        <strain evidence="10">ChiGjej4B4-12881</strain>
    </source>
</reference>
<feature type="transmembrane region" description="Helical" evidence="8">
    <location>
        <begin position="74"/>
        <end position="99"/>
    </location>
</feature>
<gene>
    <name evidence="10" type="ORF">IAA28_01570</name>
</gene>
<accession>A0A9D2AW98</accession>
<feature type="transmembrane region" description="Helical" evidence="8">
    <location>
        <begin position="44"/>
        <end position="62"/>
    </location>
</feature>
<keyword evidence="4 8" id="KW-0812">Transmembrane</keyword>